<keyword evidence="3" id="KW-0238">DNA-binding</keyword>
<evidence type="ECO:0000256" key="4">
    <source>
        <dbReference type="ARBA" id="ARBA00023163"/>
    </source>
</evidence>
<protein>
    <submittedName>
        <fullName evidence="6">LacI family transcriptional regulator</fullName>
    </submittedName>
</protein>
<evidence type="ECO:0000256" key="2">
    <source>
        <dbReference type="ARBA" id="ARBA00023015"/>
    </source>
</evidence>
<dbReference type="GeneID" id="92946482"/>
<keyword evidence="1" id="KW-0678">Repressor</keyword>
<dbReference type="PROSITE" id="PS00356">
    <property type="entry name" value="HTH_LACI_1"/>
    <property type="match status" value="1"/>
</dbReference>
<evidence type="ECO:0000259" key="5">
    <source>
        <dbReference type="PROSITE" id="PS50932"/>
    </source>
</evidence>
<reference evidence="6 7" key="1">
    <citation type="submission" date="2019-05" db="EMBL/GenBank/DDBJ databases">
        <authorList>
            <person name="Schori C."/>
            <person name="Ahrens C."/>
        </authorList>
    </citation>
    <scope>NUCLEOTIDE SEQUENCE [LARGE SCALE GENOMIC DNA]</scope>
    <source>
        <strain evidence="6 7">DSM 10702</strain>
    </source>
</reference>
<dbReference type="InterPro" id="IPR028082">
    <property type="entry name" value="Peripla_BP_I"/>
</dbReference>
<dbReference type="EMBL" id="CP040627">
    <property type="protein sequence ID" value="QMW93171.1"/>
    <property type="molecule type" value="Genomic_DNA"/>
</dbReference>
<dbReference type="Pfam" id="PF13377">
    <property type="entry name" value="Peripla_BP_3"/>
    <property type="match status" value="1"/>
</dbReference>
<dbReference type="SMART" id="SM00354">
    <property type="entry name" value="HTH_LACI"/>
    <property type="match status" value="1"/>
</dbReference>
<proteinExistence type="predicted"/>
<name>A0AAP9RJM3_CLOBU</name>
<dbReference type="PROSITE" id="PS50932">
    <property type="entry name" value="HTH_LACI_2"/>
    <property type="match status" value="1"/>
</dbReference>
<dbReference type="CDD" id="cd01392">
    <property type="entry name" value="HTH_LacI"/>
    <property type="match status" value="1"/>
</dbReference>
<dbReference type="CDD" id="cd06267">
    <property type="entry name" value="PBP1_LacI_sugar_binding-like"/>
    <property type="match status" value="1"/>
</dbReference>
<dbReference type="AlphaFoldDB" id="A0AAP9RJM3"/>
<keyword evidence="2" id="KW-0805">Transcription regulation</keyword>
<evidence type="ECO:0000313" key="7">
    <source>
        <dbReference type="Proteomes" id="UP000515243"/>
    </source>
</evidence>
<gene>
    <name evidence="6" type="ORF">FF104_19865</name>
</gene>
<dbReference type="InterPro" id="IPR046335">
    <property type="entry name" value="LacI/GalR-like_sensor"/>
</dbReference>
<dbReference type="InterPro" id="IPR010982">
    <property type="entry name" value="Lambda_DNA-bd_dom_sf"/>
</dbReference>
<dbReference type="PRINTS" id="PR00036">
    <property type="entry name" value="HTHLACI"/>
</dbReference>
<dbReference type="Gene3D" id="3.40.50.2300">
    <property type="match status" value="2"/>
</dbReference>
<dbReference type="SUPFAM" id="SSF53822">
    <property type="entry name" value="Periplasmic binding protein-like I"/>
    <property type="match status" value="1"/>
</dbReference>
<dbReference type="Pfam" id="PF00356">
    <property type="entry name" value="LacI"/>
    <property type="match status" value="1"/>
</dbReference>
<sequence>MIKISTIYEIAKIAGVSPATVSKVINNYSDISDKTRKKVKKILEEQNFQPNYEAQCLSTKRTWTLGLVYFENSEIGLKHPFFAAVIESFKKEAEKKGYSLLLGSKNDRLKIDSFLQYFQYRNVDGIAIICSIPNDKETSEIIESDFPTVVIDMYNENTATVTSDNKQGCKMAIQYLYDLGHRKIAHITGMEENDNWVSNIRKESYIHEMNRLKLPIRKGYIQKGRNFDFDGGYVAMKNLMKLEERPTAVFAAGDKCALGAIQAVKDEGFNVPDDISIIGFDDSDVSQYVTPKLTTVKQSCDMIGSETATILIHQIEKKEKVVVNKIIPVELIVRESCKRIK</sequence>
<dbReference type="KEGG" id="cbut:ATN24_20155"/>
<feature type="domain" description="HTH lacI-type" evidence="5">
    <location>
        <begin position="5"/>
        <end position="59"/>
    </location>
</feature>
<dbReference type="Gene3D" id="1.10.260.40">
    <property type="entry name" value="lambda repressor-like DNA-binding domains"/>
    <property type="match status" value="1"/>
</dbReference>
<dbReference type="GO" id="GO:0003700">
    <property type="term" value="F:DNA-binding transcription factor activity"/>
    <property type="evidence" value="ECO:0007669"/>
    <property type="project" value="TreeGrafter"/>
</dbReference>
<keyword evidence="4" id="KW-0804">Transcription</keyword>
<dbReference type="Proteomes" id="UP000515243">
    <property type="component" value="Chromosome 2"/>
</dbReference>
<evidence type="ECO:0000313" key="6">
    <source>
        <dbReference type="EMBL" id="QMW93171.1"/>
    </source>
</evidence>
<dbReference type="RefSeq" id="WP_035763056.1">
    <property type="nucleotide sequence ID" value="NZ_AP019717.1"/>
</dbReference>
<accession>A0AAP9RJM3</accession>
<dbReference type="SUPFAM" id="SSF47413">
    <property type="entry name" value="lambda repressor-like DNA-binding domains"/>
    <property type="match status" value="1"/>
</dbReference>
<dbReference type="PANTHER" id="PTHR30146">
    <property type="entry name" value="LACI-RELATED TRANSCRIPTIONAL REPRESSOR"/>
    <property type="match status" value="1"/>
</dbReference>
<dbReference type="GO" id="GO:0000976">
    <property type="term" value="F:transcription cis-regulatory region binding"/>
    <property type="evidence" value="ECO:0007669"/>
    <property type="project" value="TreeGrafter"/>
</dbReference>
<evidence type="ECO:0000256" key="3">
    <source>
        <dbReference type="ARBA" id="ARBA00023125"/>
    </source>
</evidence>
<evidence type="ECO:0000256" key="1">
    <source>
        <dbReference type="ARBA" id="ARBA00022491"/>
    </source>
</evidence>
<dbReference type="PANTHER" id="PTHR30146:SF148">
    <property type="entry name" value="HTH-TYPE TRANSCRIPTIONAL REPRESSOR PURR-RELATED"/>
    <property type="match status" value="1"/>
</dbReference>
<dbReference type="InterPro" id="IPR000843">
    <property type="entry name" value="HTH_LacI"/>
</dbReference>
<organism evidence="6 7">
    <name type="scientific">Clostridium butyricum</name>
    <dbReference type="NCBI Taxonomy" id="1492"/>
    <lineage>
        <taxon>Bacteria</taxon>
        <taxon>Bacillati</taxon>
        <taxon>Bacillota</taxon>
        <taxon>Clostridia</taxon>
        <taxon>Eubacteriales</taxon>
        <taxon>Clostridiaceae</taxon>
        <taxon>Clostridium</taxon>
    </lineage>
</organism>